<dbReference type="GO" id="GO:0005680">
    <property type="term" value="C:anaphase-promoting complex"/>
    <property type="evidence" value="ECO:0007669"/>
    <property type="project" value="InterPro"/>
</dbReference>
<keyword evidence="3" id="KW-0833">Ubl conjugation pathway</keyword>
<evidence type="ECO:0000256" key="1">
    <source>
        <dbReference type="ARBA" id="ARBA00022723"/>
    </source>
</evidence>
<dbReference type="Gene3D" id="3.30.40.10">
    <property type="entry name" value="Zinc/RING finger domain, C3HC4 (zinc finger)"/>
    <property type="match status" value="1"/>
</dbReference>
<sequence>MKVKIKCWNGVATWLWVANDENCGICRMAFNGCCPDCPLHGESISRCLGCCLQPVPFLGGRAHPQVPINTASPTPGQHIGSLMSREESSRSPDPTPPALDQETSSLLRCTSPWCLDHSCDLFGITDQVSADGSRARRQGARRRLPAGVGPVLPLLPHALHPQVAARAAGAAALPHVPPGMEVQGVRPDLVLAGGAS</sequence>
<dbReference type="AlphaFoldDB" id="A0A2J8XZ15"/>
<feature type="region of interest" description="Disordered" evidence="6">
    <location>
        <begin position="66"/>
        <end position="102"/>
    </location>
</feature>
<dbReference type="SUPFAM" id="SSF57850">
    <property type="entry name" value="RING/U-box"/>
    <property type="match status" value="1"/>
</dbReference>
<evidence type="ECO:0000313" key="8">
    <source>
        <dbReference type="EMBL" id="PNJ87266.1"/>
    </source>
</evidence>
<dbReference type="GO" id="GO:0008270">
    <property type="term" value="F:zinc ion binding"/>
    <property type="evidence" value="ECO:0007669"/>
    <property type="project" value="UniProtKB-KW"/>
</dbReference>
<feature type="domain" description="Anaphase-promoting complex subunit 11 RING-H2 finger" evidence="7">
    <location>
        <begin position="20"/>
        <end position="51"/>
    </location>
</feature>
<dbReference type="InterPro" id="IPR051031">
    <property type="entry name" value="RING-box_E3_Ubiquitin_Ligase"/>
</dbReference>
<keyword evidence="5" id="KW-0131">Cell cycle</keyword>
<keyword evidence="2" id="KW-0863">Zinc-finger</keyword>
<dbReference type="InterPro" id="IPR024991">
    <property type="entry name" value="RING-H2_APC11"/>
</dbReference>
<accession>A0A2J8XZ15</accession>
<keyword evidence="4" id="KW-0862">Zinc</keyword>
<evidence type="ECO:0000256" key="4">
    <source>
        <dbReference type="ARBA" id="ARBA00022833"/>
    </source>
</evidence>
<dbReference type="Pfam" id="PF12861">
    <property type="entry name" value="zf-ANAPC11"/>
    <property type="match status" value="1"/>
</dbReference>
<dbReference type="FunFam" id="3.30.40.10:FF:000876">
    <property type="entry name" value="Anaphase promoting complex subunit 11"/>
    <property type="match status" value="1"/>
</dbReference>
<dbReference type="EMBL" id="NDHI03003285">
    <property type="protein sequence ID" value="PNJ87266.1"/>
    <property type="molecule type" value="Genomic_DNA"/>
</dbReference>
<dbReference type="PANTHER" id="PTHR11210">
    <property type="entry name" value="RING BOX"/>
    <property type="match status" value="1"/>
</dbReference>
<proteinExistence type="predicted"/>
<dbReference type="GO" id="GO:0031145">
    <property type="term" value="P:anaphase-promoting complex-dependent catabolic process"/>
    <property type="evidence" value="ECO:0007669"/>
    <property type="project" value="InterPro"/>
</dbReference>
<dbReference type="GO" id="GO:0097602">
    <property type="term" value="F:cullin family protein binding"/>
    <property type="evidence" value="ECO:0007669"/>
    <property type="project" value="InterPro"/>
</dbReference>
<dbReference type="GO" id="GO:0061630">
    <property type="term" value="F:ubiquitin protein ligase activity"/>
    <property type="evidence" value="ECO:0007669"/>
    <property type="project" value="InterPro"/>
</dbReference>
<gene>
    <name evidence="8" type="ORF">CR201_G0021171</name>
</gene>
<evidence type="ECO:0000256" key="3">
    <source>
        <dbReference type="ARBA" id="ARBA00022786"/>
    </source>
</evidence>
<reference evidence="8" key="1">
    <citation type="submission" date="2017-12" db="EMBL/GenBank/DDBJ databases">
        <title>High-resolution comparative analysis of great ape genomes.</title>
        <authorList>
            <person name="Pollen A."/>
            <person name="Hastie A."/>
            <person name="Hormozdiari F."/>
            <person name="Dougherty M."/>
            <person name="Liu R."/>
            <person name="Chaisson M."/>
            <person name="Hoppe E."/>
            <person name="Hill C."/>
            <person name="Pang A."/>
            <person name="Hillier L."/>
            <person name="Baker C."/>
            <person name="Armstrong J."/>
            <person name="Shendure J."/>
            <person name="Paten B."/>
            <person name="Wilson R."/>
            <person name="Chao H."/>
            <person name="Schneider V."/>
            <person name="Ventura M."/>
            <person name="Kronenberg Z."/>
            <person name="Murali S."/>
            <person name="Gordon D."/>
            <person name="Cantsilieris S."/>
            <person name="Munson K."/>
            <person name="Nelson B."/>
            <person name="Raja A."/>
            <person name="Underwood J."/>
            <person name="Diekhans M."/>
            <person name="Fiddes I."/>
            <person name="Haussler D."/>
            <person name="Eichler E."/>
        </authorList>
    </citation>
    <scope>NUCLEOTIDE SEQUENCE [LARGE SCALE GENOMIC DNA]</scope>
    <source>
        <strain evidence="8">Susie</strain>
    </source>
</reference>
<evidence type="ECO:0000256" key="2">
    <source>
        <dbReference type="ARBA" id="ARBA00022771"/>
    </source>
</evidence>
<dbReference type="InterPro" id="IPR013083">
    <property type="entry name" value="Znf_RING/FYVE/PHD"/>
</dbReference>
<evidence type="ECO:0000256" key="5">
    <source>
        <dbReference type="ARBA" id="ARBA00023306"/>
    </source>
</evidence>
<evidence type="ECO:0000259" key="7">
    <source>
        <dbReference type="Pfam" id="PF12861"/>
    </source>
</evidence>
<name>A0A2J8XZ15_PONAB</name>
<protein>
    <submittedName>
        <fullName evidence="8">ANAPC11 isoform 13</fullName>
    </submittedName>
</protein>
<comment type="caution">
    <text evidence="8">The sequence shown here is derived from an EMBL/GenBank/DDBJ whole genome shotgun (WGS) entry which is preliminary data.</text>
</comment>
<dbReference type="OrthoDB" id="1681166at2759"/>
<evidence type="ECO:0000256" key="6">
    <source>
        <dbReference type="SAM" id="MobiDB-lite"/>
    </source>
</evidence>
<keyword evidence="1" id="KW-0479">Metal-binding</keyword>
<organism evidence="8">
    <name type="scientific">Pongo abelii</name>
    <name type="common">Sumatran orangutan</name>
    <name type="synonym">Pongo pygmaeus abelii</name>
    <dbReference type="NCBI Taxonomy" id="9601"/>
    <lineage>
        <taxon>Eukaryota</taxon>
        <taxon>Metazoa</taxon>
        <taxon>Chordata</taxon>
        <taxon>Craniata</taxon>
        <taxon>Vertebrata</taxon>
        <taxon>Euteleostomi</taxon>
        <taxon>Mammalia</taxon>
        <taxon>Eutheria</taxon>
        <taxon>Euarchontoglires</taxon>
        <taxon>Primates</taxon>
        <taxon>Haplorrhini</taxon>
        <taxon>Catarrhini</taxon>
        <taxon>Hominidae</taxon>
        <taxon>Pongo</taxon>
    </lineage>
</organism>